<dbReference type="InterPro" id="IPR003591">
    <property type="entry name" value="Leu-rich_rpt_typical-subtyp"/>
</dbReference>
<feature type="disulfide bond" evidence="13">
    <location>
        <begin position="49"/>
        <end position="64"/>
    </location>
</feature>
<proteinExistence type="predicted"/>
<dbReference type="Ensembl" id="ENSLLET00000040440.1">
    <property type="protein sequence ID" value="ENSLLEP00000038896.1"/>
    <property type="gene ID" value="ENSLLEG00000024677.1"/>
</dbReference>
<comment type="subcellular location">
    <subcellularLocation>
        <location evidence="1">Cell membrane</location>
        <topology evidence="1">Multi-pass membrane protein</topology>
    </subcellularLocation>
</comment>
<evidence type="ECO:0000256" key="4">
    <source>
        <dbReference type="ARBA" id="ARBA00022692"/>
    </source>
</evidence>
<evidence type="ECO:0000256" key="3">
    <source>
        <dbReference type="ARBA" id="ARBA00022614"/>
    </source>
</evidence>
<evidence type="ECO:0000256" key="11">
    <source>
        <dbReference type="ARBA" id="ARBA00023180"/>
    </source>
</evidence>
<evidence type="ECO:0000256" key="5">
    <source>
        <dbReference type="ARBA" id="ARBA00022737"/>
    </source>
</evidence>
<dbReference type="PANTHER" id="PTHR24372:SF70">
    <property type="entry name" value="G-PROTEIN COUPLED RECEPTORS FAMILY 1 PROFILE DOMAIN-CONTAINING PROTEIN"/>
    <property type="match status" value="1"/>
</dbReference>
<organism evidence="17 18">
    <name type="scientific">Leptobrachium leishanense</name>
    <name type="common">Leishan spiny toad</name>
    <dbReference type="NCBI Taxonomy" id="445787"/>
    <lineage>
        <taxon>Eukaryota</taxon>
        <taxon>Metazoa</taxon>
        <taxon>Chordata</taxon>
        <taxon>Craniata</taxon>
        <taxon>Vertebrata</taxon>
        <taxon>Euteleostomi</taxon>
        <taxon>Amphibia</taxon>
        <taxon>Batrachia</taxon>
        <taxon>Anura</taxon>
        <taxon>Pelobatoidea</taxon>
        <taxon>Megophryidae</taxon>
        <taxon>Leptobrachium</taxon>
    </lineage>
</organism>
<evidence type="ECO:0000256" key="6">
    <source>
        <dbReference type="ARBA" id="ARBA00022989"/>
    </source>
</evidence>
<evidence type="ECO:0000313" key="18">
    <source>
        <dbReference type="Proteomes" id="UP000694569"/>
    </source>
</evidence>
<dbReference type="Gene3D" id="3.80.10.10">
    <property type="entry name" value="Ribonuclease Inhibitor"/>
    <property type="match status" value="2"/>
</dbReference>
<keyword evidence="10" id="KW-0675">Receptor</keyword>
<reference evidence="17" key="1">
    <citation type="submission" date="2025-08" db="UniProtKB">
        <authorList>
            <consortium name="Ensembl"/>
        </authorList>
    </citation>
    <scope>IDENTIFICATION</scope>
</reference>
<keyword evidence="8 14" id="KW-0472">Membrane</keyword>
<keyword evidence="4 14" id="KW-0812">Transmembrane</keyword>
<dbReference type="FunFam" id="3.80.10.10:FF:000207">
    <property type="entry name" value="Relaxin family peptide receptor 2"/>
    <property type="match status" value="1"/>
</dbReference>
<dbReference type="Gene3D" id="1.20.1070.10">
    <property type="entry name" value="Rhodopsin 7-helix transmembrane proteins"/>
    <property type="match status" value="1"/>
</dbReference>
<dbReference type="SUPFAM" id="SSF52058">
    <property type="entry name" value="L domain-like"/>
    <property type="match status" value="1"/>
</dbReference>
<dbReference type="CDD" id="cd00112">
    <property type="entry name" value="LDLa"/>
    <property type="match status" value="1"/>
</dbReference>
<sequence length="716" mass="81149">MLFLLSLAPLFITATECLMLPSNLDTSICPLGQFPCGNLSVCLPQLLHCNGHRDCANGADEENCVDNSGWPKLFDTIQSARGNRVMLEDDIHECELDLAPEQCTCRRRMINCSNQQLHSVPLVSSNVTILDLKENKIRLLSDGGFQKYQKLERLFLQNNKLRSISRLAFSGLFRLKTLFLSHNRITSLKAGVFKDLHSLEWLIMDNNKIAKIVPGSFSGLQSVYFLFLLNNSIRELPKDSICAEMPRLNWLDLEGNKIHVVRSSVFQECITVLSLRKNKIRKIQQGALSQMSKLVDLDLSNNLIAELPPSLFTNLQDLQQLNISFNPLNHIPENQFDLLTHLQSLIIEDVEIPNIHNRMFGNLVNLSHIYFKKFQYCSYAPHVRSCKPNSDGISSFENLLANILLRVFVWVMACVTCFGNLFVICMRSFIVTENCQHTMSIKSLCCADCLMGFYLFCLGAFDIKFQGEYNKHAQIWMESWECKLVGSMAMLSSEVSVMLLTYMTLEKYFCIVFPFSHFRAGRGQTLCTLAAIWGLGFFITVIPFFSYDTFGNFYGRNGVCFPLQSDSTEKPGARGYSISIFLGLNLLAFVTIVFSYSSMFYSIHKTGAKTAERSVLSREVTIAKRFFFIVFTDALCWIPIFLLKAVSLTQADIPGTITSWVVIFILPINSALNPILYTLTTSSFQEKLKQCLQRKRSHAQESGKSFTLVSIHIHTA</sequence>
<feature type="transmembrane region" description="Helical" evidence="14">
    <location>
        <begin position="576"/>
        <end position="596"/>
    </location>
</feature>
<dbReference type="PRINTS" id="PR00237">
    <property type="entry name" value="GPCRRHODOPSN"/>
</dbReference>
<dbReference type="PROSITE" id="PS01209">
    <property type="entry name" value="LDLRA_1"/>
    <property type="match status" value="1"/>
</dbReference>
<evidence type="ECO:0000256" key="7">
    <source>
        <dbReference type="ARBA" id="ARBA00023040"/>
    </source>
</evidence>
<accession>A0A8C5QN84</accession>
<dbReference type="Pfam" id="PF00057">
    <property type="entry name" value="Ldl_recept_a"/>
    <property type="match status" value="1"/>
</dbReference>
<dbReference type="FunFam" id="4.10.400.10:FF:000014">
    <property type="entry name" value="Relaxin family peptide receptor 1"/>
    <property type="match status" value="1"/>
</dbReference>
<dbReference type="GO" id="GO:0007189">
    <property type="term" value="P:adenylate cyclase-activating G protein-coupled receptor signaling pathway"/>
    <property type="evidence" value="ECO:0007669"/>
    <property type="project" value="TreeGrafter"/>
</dbReference>
<feature type="transmembrane region" description="Helical" evidence="14">
    <location>
        <begin position="526"/>
        <end position="547"/>
    </location>
</feature>
<dbReference type="SMART" id="SM00365">
    <property type="entry name" value="LRR_SD22"/>
    <property type="match status" value="5"/>
</dbReference>
<dbReference type="PRINTS" id="PR01739">
    <property type="entry name" value="RELAXINR"/>
</dbReference>
<feature type="transmembrane region" description="Helical" evidence="14">
    <location>
        <begin position="626"/>
        <end position="645"/>
    </location>
</feature>
<dbReference type="InterPro" id="IPR023415">
    <property type="entry name" value="LDLR_class-A_CS"/>
</dbReference>
<comment type="caution">
    <text evidence="13">Lacks conserved residue(s) required for the propagation of feature annotation.</text>
</comment>
<dbReference type="PROSITE" id="PS50068">
    <property type="entry name" value="LDLRA_2"/>
    <property type="match status" value="1"/>
</dbReference>
<dbReference type="Pfam" id="PF13855">
    <property type="entry name" value="LRR_8"/>
    <property type="match status" value="2"/>
</dbReference>
<dbReference type="InterPro" id="IPR001611">
    <property type="entry name" value="Leu-rich_rpt"/>
</dbReference>
<dbReference type="InterPro" id="IPR036055">
    <property type="entry name" value="LDL_receptor-like_sf"/>
</dbReference>
<evidence type="ECO:0000256" key="2">
    <source>
        <dbReference type="ARBA" id="ARBA00022475"/>
    </source>
</evidence>
<dbReference type="InterPro" id="IPR002172">
    <property type="entry name" value="LDrepeatLR_classA_rpt"/>
</dbReference>
<evidence type="ECO:0000256" key="9">
    <source>
        <dbReference type="ARBA" id="ARBA00023157"/>
    </source>
</evidence>
<dbReference type="Pfam" id="PF00001">
    <property type="entry name" value="7tm_1"/>
    <property type="match status" value="1"/>
</dbReference>
<dbReference type="GeneTree" id="ENSGT00940000167491"/>
<dbReference type="Proteomes" id="UP000694569">
    <property type="component" value="Unplaced"/>
</dbReference>
<evidence type="ECO:0000313" key="17">
    <source>
        <dbReference type="Ensembl" id="ENSLLEP00000038896.1"/>
    </source>
</evidence>
<keyword evidence="7" id="KW-0297">G-protein coupled receptor</keyword>
<keyword evidence="5" id="KW-0677">Repeat</keyword>
<dbReference type="OrthoDB" id="6022531at2759"/>
<dbReference type="InterPro" id="IPR000276">
    <property type="entry name" value="GPCR_Rhodpsn"/>
</dbReference>
<protein>
    <recommendedName>
        <fullName evidence="16">G-protein coupled receptors family 1 profile domain-containing protein</fullName>
    </recommendedName>
</protein>
<feature type="domain" description="G-protein coupled receptors family 1 profile" evidence="16">
    <location>
        <begin position="419"/>
        <end position="677"/>
    </location>
</feature>
<evidence type="ECO:0000256" key="10">
    <source>
        <dbReference type="ARBA" id="ARBA00023170"/>
    </source>
</evidence>
<keyword evidence="2" id="KW-1003">Cell membrane</keyword>
<dbReference type="PANTHER" id="PTHR24372">
    <property type="entry name" value="GLYCOPROTEIN HORMONE RECEPTOR"/>
    <property type="match status" value="1"/>
</dbReference>
<evidence type="ECO:0000256" key="13">
    <source>
        <dbReference type="PROSITE-ProRule" id="PRU00124"/>
    </source>
</evidence>
<reference evidence="17" key="2">
    <citation type="submission" date="2025-09" db="UniProtKB">
        <authorList>
            <consortium name="Ensembl"/>
        </authorList>
    </citation>
    <scope>IDENTIFICATION</scope>
</reference>
<feature type="chain" id="PRO_5034870378" description="G-protein coupled receptors family 1 profile domain-containing protein" evidence="15">
    <location>
        <begin position="18"/>
        <end position="716"/>
    </location>
</feature>
<keyword evidence="18" id="KW-1185">Reference proteome</keyword>
<feature type="transmembrane region" description="Helical" evidence="14">
    <location>
        <begin position="657"/>
        <end position="679"/>
    </location>
</feature>
<dbReference type="FunFam" id="3.80.10.10:FF:000434">
    <property type="entry name" value="Relaxin family peptide receptor 1"/>
    <property type="match status" value="1"/>
</dbReference>
<evidence type="ECO:0000256" key="8">
    <source>
        <dbReference type="ARBA" id="ARBA00023136"/>
    </source>
</evidence>
<keyword evidence="11" id="KW-0325">Glycoprotein</keyword>
<keyword evidence="6 14" id="KW-1133">Transmembrane helix</keyword>
<dbReference type="Gene3D" id="4.10.400.10">
    <property type="entry name" value="Low-density Lipoprotein Receptor"/>
    <property type="match status" value="1"/>
</dbReference>
<dbReference type="InterPro" id="IPR032675">
    <property type="entry name" value="LRR_dom_sf"/>
</dbReference>
<evidence type="ECO:0000256" key="14">
    <source>
        <dbReference type="SAM" id="Phobius"/>
    </source>
</evidence>
<keyword evidence="3" id="KW-0433">Leucine-rich repeat</keyword>
<dbReference type="AlphaFoldDB" id="A0A8C5QN84"/>
<dbReference type="FunFam" id="1.20.1070.10:FF:000023">
    <property type="entry name" value="Relaxin family peptide receptor 1"/>
    <property type="match status" value="1"/>
</dbReference>
<name>A0A8C5QN84_9ANUR</name>
<dbReference type="GO" id="GO:0009755">
    <property type="term" value="P:hormone-mediated signaling pathway"/>
    <property type="evidence" value="ECO:0007669"/>
    <property type="project" value="TreeGrafter"/>
</dbReference>
<dbReference type="SMART" id="SM00192">
    <property type="entry name" value="LDLa"/>
    <property type="match status" value="1"/>
</dbReference>
<dbReference type="InterPro" id="IPR008112">
    <property type="entry name" value="Relaxin_rcpt"/>
</dbReference>
<evidence type="ECO:0000256" key="15">
    <source>
        <dbReference type="SAM" id="SignalP"/>
    </source>
</evidence>
<evidence type="ECO:0000256" key="12">
    <source>
        <dbReference type="ARBA" id="ARBA00023224"/>
    </source>
</evidence>
<feature type="transmembrane region" description="Helical" evidence="14">
    <location>
        <begin position="444"/>
        <end position="465"/>
    </location>
</feature>
<dbReference type="GO" id="GO:0008528">
    <property type="term" value="F:G protein-coupled peptide receptor activity"/>
    <property type="evidence" value="ECO:0007669"/>
    <property type="project" value="TreeGrafter"/>
</dbReference>
<dbReference type="PROSITE" id="PS51450">
    <property type="entry name" value="LRR"/>
    <property type="match status" value="3"/>
</dbReference>
<dbReference type="SUPFAM" id="SSF57424">
    <property type="entry name" value="LDL receptor-like module"/>
    <property type="match status" value="1"/>
</dbReference>
<evidence type="ECO:0000259" key="16">
    <source>
        <dbReference type="PROSITE" id="PS50262"/>
    </source>
</evidence>
<keyword evidence="12" id="KW-0807">Transducer</keyword>
<dbReference type="PROSITE" id="PS50262">
    <property type="entry name" value="G_PROTEIN_RECEP_F1_2"/>
    <property type="match status" value="1"/>
</dbReference>
<dbReference type="GO" id="GO:0005886">
    <property type="term" value="C:plasma membrane"/>
    <property type="evidence" value="ECO:0007669"/>
    <property type="project" value="UniProtKB-SubCell"/>
</dbReference>
<dbReference type="SUPFAM" id="SSF81321">
    <property type="entry name" value="Family A G protein-coupled receptor-like"/>
    <property type="match status" value="1"/>
</dbReference>
<dbReference type="SMART" id="SM00369">
    <property type="entry name" value="LRR_TYP"/>
    <property type="match status" value="9"/>
</dbReference>
<evidence type="ECO:0000256" key="1">
    <source>
        <dbReference type="ARBA" id="ARBA00004651"/>
    </source>
</evidence>
<dbReference type="InterPro" id="IPR017452">
    <property type="entry name" value="GPCR_Rhodpsn_7TM"/>
</dbReference>
<keyword evidence="9 13" id="KW-1015">Disulfide bond</keyword>
<feature type="transmembrane region" description="Helical" evidence="14">
    <location>
        <begin position="403"/>
        <end position="423"/>
    </location>
</feature>
<feature type="signal peptide" evidence="15">
    <location>
        <begin position="1"/>
        <end position="17"/>
    </location>
</feature>
<keyword evidence="15" id="KW-0732">Signal</keyword>